<gene>
    <name evidence="3" type="ORF">CBLFYP62_02574</name>
</gene>
<proteinExistence type="predicted"/>
<organism evidence="3">
    <name type="scientific">Clostridium butyricum</name>
    <dbReference type="NCBI Taxonomy" id="1492"/>
    <lineage>
        <taxon>Bacteria</taxon>
        <taxon>Bacillati</taxon>
        <taxon>Bacillota</taxon>
        <taxon>Clostridia</taxon>
        <taxon>Eubacteriales</taxon>
        <taxon>Clostridiaceae</taxon>
        <taxon>Clostridium</taxon>
    </lineage>
</organism>
<dbReference type="EMBL" id="CACRTU010000024">
    <property type="protein sequence ID" value="VYU51228.1"/>
    <property type="molecule type" value="Genomic_DNA"/>
</dbReference>
<dbReference type="RefSeq" id="WP_156736972.1">
    <property type="nucleotide sequence ID" value="NZ_CACRTU010000024.1"/>
</dbReference>
<feature type="region of interest" description="Disordered" evidence="2">
    <location>
        <begin position="165"/>
        <end position="186"/>
    </location>
</feature>
<evidence type="ECO:0008006" key="4">
    <source>
        <dbReference type="Google" id="ProtNLM"/>
    </source>
</evidence>
<name>A0A6N3FG87_CLOBU</name>
<dbReference type="Pfam" id="PF14265">
    <property type="entry name" value="DUF4355"/>
    <property type="match status" value="1"/>
</dbReference>
<keyword evidence="1" id="KW-0175">Coiled coil</keyword>
<reference evidence="3" key="1">
    <citation type="submission" date="2019-11" db="EMBL/GenBank/DDBJ databases">
        <authorList>
            <person name="Feng L."/>
        </authorList>
    </citation>
    <scope>NUCLEOTIDE SEQUENCE</scope>
    <source>
        <strain evidence="3">CButyricumLFYP62</strain>
    </source>
</reference>
<sequence>MIENINEITEYLNTNKDNEEVVGLIKSFQQPLTRDVVETWCQDGDGRSWLDRNCDIYSNKAVKTAQENAIAKYEKETLPTKIDEAIKSKSTEGLTPEQQQLRELKKQLDDMKAEKEMAELLNINSNKLKEKGLDTSLAKYIKEDSDIEFFSNLINNSVQDGVKAKLGDSDYKPPKTNGNPLGKISWEDVTNGTASYADYKAQENKSI</sequence>
<evidence type="ECO:0000256" key="2">
    <source>
        <dbReference type="SAM" id="MobiDB-lite"/>
    </source>
</evidence>
<dbReference type="AlphaFoldDB" id="A0A6N3FG87"/>
<accession>A0A6N3FG87</accession>
<dbReference type="InterPro" id="IPR025580">
    <property type="entry name" value="Gp46"/>
</dbReference>
<feature type="coiled-coil region" evidence="1">
    <location>
        <begin position="94"/>
        <end position="131"/>
    </location>
</feature>
<evidence type="ECO:0000256" key="1">
    <source>
        <dbReference type="SAM" id="Coils"/>
    </source>
</evidence>
<evidence type="ECO:0000313" key="3">
    <source>
        <dbReference type="EMBL" id="VYU51228.1"/>
    </source>
</evidence>
<protein>
    <recommendedName>
        <fullName evidence="4">DUF4355 domain-containing protein</fullName>
    </recommendedName>
</protein>